<dbReference type="Gene3D" id="3.40.50.2300">
    <property type="match status" value="1"/>
</dbReference>
<name>A0A505D6Y4_9ACTN</name>
<proteinExistence type="predicted"/>
<evidence type="ECO:0000313" key="1">
    <source>
        <dbReference type="EMBL" id="TPQ18597.1"/>
    </source>
</evidence>
<reference evidence="1 2" key="1">
    <citation type="submission" date="2019-06" db="EMBL/GenBank/DDBJ databases">
        <title>Streptomyces sporangiiformans sp. nov., a novel actinomycete isolated from soil in Mount Song.</title>
        <authorList>
            <person name="Han L."/>
        </authorList>
    </citation>
    <scope>NUCLEOTIDE SEQUENCE [LARGE SCALE GENOMIC DNA]</scope>
    <source>
        <strain evidence="1 2">NEAU-SSA 1</strain>
    </source>
</reference>
<dbReference type="SUPFAM" id="SSF52172">
    <property type="entry name" value="CheY-like"/>
    <property type="match status" value="1"/>
</dbReference>
<organism evidence="1 2">
    <name type="scientific">Streptomyces sporangiiformans</name>
    <dbReference type="NCBI Taxonomy" id="2315329"/>
    <lineage>
        <taxon>Bacteria</taxon>
        <taxon>Bacillati</taxon>
        <taxon>Actinomycetota</taxon>
        <taxon>Actinomycetes</taxon>
        <taxon>Kitasatosporales</taxon>
        <taxon>Streptomycetaceae</taxon>
        <taxon>Streptomyces</taxon>
    </lineage>
</organism>
<dbReference type="InterPro" id="IPR011006">
    <property type="entry name" value="CheY-like_superfamily"/>
</dbReference>
<dbReference type="Proteomes" id="UP000317378">
    <property type="component" value="Unassembled WGS sequence"/>
</dbReference>
<evidence type="ECO:0000313" key="2">
    <source>
        <dbReference type="Proteomes" id="UP000317378"/>
    </source>
</evidence>
<sequence length="236" mass="26273">MQSVLDTLRPGSKIAVVDDSLDDMRRTSILLEDAEFVPIAIDPTYPTLQELLDTVAARAEGLVCDHRLSHSATAPFTGAQVVAASNKRRVPAVLITGYADLDEQTSIRRYRSSIPCMLRKRFEPAEIESALTRAHREQLIGPAPERVGHRTVVRVLRVDRIGSEPIVEVIVVAWDPVDAVILPADMITSCVGMTEDELPGKRFMARVNIHARSSEELFFENFELAPEVPRSWLSTF</sequence>
<dbReference type="AlphaFoldDB" id="A0A505D6Y4"/>
<evidence type="ECO:0008006" key="3">
    <source>
        <dbReference type="Google" id="ProtNLM"/>
    </source>
</evidence>
<accession>A0A505D6Y4</accession>
<dbReference type="EMBL" id="VCHX02000173">
    <property type="protein sequence ID" value="TPQ18597.1"/>
    <property type="molecule type" value="Genomic_DNA"/>
</dbReference>
<dbReference type="RefSeq" id="WP_140935975.1">
    <property type="nucleotide sequence ID" value="NZ_QXMJ01000173.1"/>
</dbReference>
<protein>
    <recommendedName>
        <fullName evidence="3">Response regulator</fullName>
    </recommendedName>
</protein>
<comment type="caution">
    <text evidence="1">The sequence shown here is derived from an EMBL/GenBank/DDBJ whole genome shotgun (WGS) entry which is preliminary data.</text>
</comment>
<gene>
    <name evidence="1" type="ORF">FGD71_030010</name>
</gene>
<keyword evidence="2" id="KW-1185">Reference proteome</keyword>